<dbReference type="GO" id="GO:0008484">
    <property type="term" value="F:sulfuric ester hydrolase activity"/>
    <property type="evidence" value="ECO:0007669"/>
    <property type="project" value="TreeGrafter"/>
</dbReference>
<reference evidence="4 5" key="1">
    <citation type="submission" date="2019-04" db="EMBL/GenBank/DDBJ databases">
        <title>Shimia ponticola sp. nov., isolated from seawater.</title>
        <authorList>
            <person name="Kim Y.-O."/>
            <person name="Yoon J.-H."/>
        </authorList>
    </citation>
    <scope>NUCLEOTIDE SEQUENCE [LARGE SCALE GENOMIC DNA]</scope>
    <source>
        <strain evidence="4 5">MYP11</strain>
    </source>
</reference>
<accession>A0A4S4N7H8</accession>
<dbReference type="Pfam" id="PF00884">
    <property type="entry name" value="Sulfatase"/>
    <property type="match status" value="1"/>
</dbReference>
<dbReference type="OrthoDB" id="9795675at2"/>
<evidence type="ECO:0000313" key="5">
    <source>
        <dbReference type="Proteomes" id="UP000306602"/>
    </source>
</evidence>
<dbReference type="SUPFAM" id="SSF53649">
    <property type="entry name" value="Alkaline phosphatase-like"/>
    <property type="match status" value="1"/>
</dbReference>
<evidence type="ECO:0000259" key="3">
    <source>
        <dbReference type="Pfam" id="PF00884"/>
    </source>
</evidence>
<dbReference type="Proteomes" id="UP000306602">
    <property type="component" value="Unassembled WGS sequence"/>
</dbReference>
<evidence type="ECO:0000313" key="4">
    <source>
        <dbReference type="EMBL" id="THH34257.1"/>
    </source>
</evidence>
<protein>
    <submittedName>
        <fullName evidence="4">DUF229 domain-containing protein</fullName>
    </submittedName>
</protein>
<gene>
    <name evidence="4" type="ORF">E4Z66_19285</name>
</gene>
<dbReference type="RefSeq" id="WP_136464724.1">
    <property type="nucleotide sequence ID" value="NZ_SRKY01000008.1"/>
</dbReference>
<name>A0A4S4N7H8_9RHOB</name>
<organism evidence="4 5">
    <name type="scientific">Aliishimia ponticola</name>
    <dbReference type="NCBI Taxonomy" id="2499833"/>
    <lineage>
        <taxon>Bacteria</taxon>
        <taxon>Pseudomonadati</taxon>
        <taxon>Pseudomonadota</taxon>
        <taxon>Alphaproteobacteria</taxon>
        <taxon>Rhodobacterales</taxon>
        <taxon>Paracoccaceae</taxon>
        <taxon>Aliishimia</taxon>
    </lineage>
</organism>
<feature type="domain" description="Sulfatase N-terminal" evidence="3">
    <location>
        <begin position="8"/>
        <end position="343"/>
    </location>
</feature>
<dbReference type="PANTHER" id="PTHR45953">
    <property type="entry name" value="IDURONATE 2-SULFATASE"/>
    <property type="match status" value="1"/>
</dbReference>
<dbReference type="InterPro" id="IPR017850">
    <property type="entry name" value="Alkaline_phosphatase_core_sf"/>
</dbReference>
<dbReference type="EMBL" id="SRKY01000008">
    <property type="protein sequence ID" value="THH34257.1"/>
    <property type="molecule type" value="Genomic_DNA"/>
</dbReference>
<keyword evidence="2" id="KW-0378">Hydrolase</keyword>
<dbReference type="AlphaFoldDB" id="A0A4S4N7H8"/>
<evidence type="ECO:0000256" key="2">
    <source>
        <dbReference type="ARBA" id="ARBA00022801"/>
    </source>
</evidence>
<keyword evidence="1" id="KW-0479">Metal-binding</keyword>
<sequence>MASGQDRKNIVVISLDDAVSYWHYKTVFREVLQTPNFDRVCAQSTAFLSAYCQSPLCGPSRSSFMSGRAPPQTGVYDNKTSIFDVVPPQKMWPYLLKENGYFCSSGGKVHHGYKPLPKPIHKVLYSDERKGFRIDKKLPAHKAQKRLGGHAGGIVTTDPADDGYYHDAHSAQSFERFITEYKGDAPFYREVGFYGPHAPFITPLRYKEMYPDRFFVKPAEWGAGFSETDFTSETMVSNFDVNDQRWRRSVRNYFAAYTHVDHYLGKVWNTLKTSRFADNTVVVILSDHGMHLGDRARFRKSTLWEQVCAVPLIIHDPSRADPQVRRDPVALIDLGPTVLDYSGLPPLDNCVGRSLRPKVEGAAPDPDRPVPTFHNGSVAVRAGDYRMIQYEDGNTEFYDVTRDWWQTKDLGRHHPDFNKVQDILIETARAYGMQIEKRPAFDGQYS</sequence>
<dbReference type="InterPro" id="IPR000917">
    <property type="entry name" value="Sulfatase_N"/>
</dbReference>
<dbReference type="PANTHER" id="PTHR45953:SF1">
    <property type="entry name" value="IDURONATE 2-SULFATASE"/>
    <property type="match status" value="1"/>
</dbReference>
<evidence type="ECO:0000256" key="1">
    <source>
        <dbReference type="ARBA" id="ARBA00022723"/>
    </source>
</evidence>
<dbReference type="GO" id="GO:0046872">
    <property type="term" value="F:metal ion binding"/>
    <property type="evidence" value="ECO:0007669"/>
    <property type="project" value="UniProtKB-KW"/>
</dbReference>
<keyword evidence="5" id="KW-1185">Reference proteome</keyword>
<proteinExistence type="predicted"/>
<comment type="caution">
    <text evidence="4">The sequence shown here is derived from an EMBL/GenBank/DDBJ whole genome shotgun (WGS) entry which is preliminary data.</text>
</comment>
<dbReference type="Gene3D" id="3.40.720.10">
    <property type="entry name" value="Alkaline Phosphatase, subunit A"/>
    <property type="match status" value="1"/>
</dbReference>
<dbReference type="GO" id="GO:0005737">
    <property type="term" value="C:cytoplasm"/>
    <property type="evidence" value="ECO:0007669"/>
    <property type="project" value="TreeGrafter"/>
</dbReference>